<sequence>IDSSVNKDDDNILASLLPLNIESSQVLNIEHLQPLNIEIDVQEVNNIQEIDIWQQKIDKLL</sequence>
<comment type="caution">
    <text evidence="1">The sequence shown here is derived from an EMBL/GenBank/DDBJ whole genome shotgun (WGS) entry which is preliminary data.</text>
</comment>
<evidence type="ECO:0000313" key="2">
    <source>
        <dbReference type="Proteomes" id="UP000789920"/>
    </source>
</evidence>
<reference evidence="1" key="1">
    <citation type="submission" date="2021-06" db="EMBL/GenBank/DDBJ databases">
        <authorList>
            <person name="Kallberg Y."/>
            <person name="Tangrot J."/>
            <person name="Rosling A."/>
        </authorList>
    </citation>
    <scope>NUCLEOTIDE SEQUENCE</scope>
    <source>
        <strain evidence="1">MA461A</strain>
    </source>
</reference>
<evidence type="ECO:0000313" key="1">
    <source>
        <dbReference type="EMBL" id="CAG8780162.1"/>
    </source>
</evidence>
<dbReference type="Proteomes" id="UP000789920">
    <property type="component" value="Unassembled WGS sequence"/>
</dbReference>
<accession>A0ACA9R7E4</accession>
<name>A0ACA9R7E4_9GLOM</name>
<dbReference type="EMBL" id="CAJVQC010044745">
    <property type="protein sequence ID" value="CAG8780162.1"/>
    <property type="molecule type" value="Genomic_DNA"/>
</dbReference>
<gene>
    <name evidence="1" type="ORF">RPERSI_LOCUS17458</name>
</gene>
<protein>
    <submittedName>
        <fullName evidence="1">28044_t:CDS:1</fullName>
    </submittedName>
</protein>
<organism evidence="1 2">
    <name type="scientific">Racocetra persica</name>
    <dbReference type="NCBI Taxonomy" id="160502"/>
    <lineage>
        <taxon>Eukaryota</taxon>
        <taxon>Fungi</taxon>
        <taxon>Fungi incertae sedis</taxon>
        <taxon>Mucoromycota</taxon>
        <taxon>Glomeromycotina</taxon>
        <taxon>Glomeromycetes</taxon>
        <taxon>Diversisporales</taxon>
        <taxon>Gigasporaceae</taxon>
        <taxon>Racocetra</taxon>
    </lineage>
</organism>
<feature type="non-terminal residue" evidence="1">
    <location>
        <position position="61"/>
    </location>
</feature>
<proteinExistence type="predicted"/>
<keyword evidence="2" id="KW-1185">Reference proteome</keyword>
<feature type="non-terminal residue" evidence="1">
    <location>
        <position position="1"/>
    </location>
</feature>